<proteinExistence type="predicted"/>
<comment type="subcellular location">
    <subcellularLocation>
        <location evidence="1">Cell membrane</location>
        <topology evidence="1">Multi-pass membrane protein</topology>
    </subcellularLocation>
</comment>
<dbReference type="RefSeq" id="WP_082374190.1">
    <property type="nucleotide sequence ID" value="NZ_BBZA01000089.1"/>
</dbReference>
<evidence type="ECO:0000256" key="4">
    <source>
        <dbReference type="ARBA" id="ARBA00022989"/>
    </source>
</evidence>
<feature type="transmembrane region" description="Helical" evidence="6">
    <location>
        <begin position="159"/>
        <end position="178"/>
    </location>
</feature>
<feature type="transmembrane region" description="Helical" evidence="6">
    <location>
        <begin position="301"/>
        <end position="322"/>
    </location>
</feature>
<organism evidence="7 8">
    <name type="scientific">Ardenticatena maritima</name>
    <dbReference type="NCBI Taxonomy" id="872965"/>
    <lineage>
        <taxon>Bacteria</taxon>
        <taxon>Bacillati</taxon>
        <taxon>Chloroflexota</taxon>
        <taxon>Ardenticatenia</taxon>
        <taxon>Ardenticatenales</taxon>
        <taxon>Ardenticatenaceae</taxon>
        <taxon>Ardenticatena</taxon>
    </lineage>
</organism>
<dbReference type="PANTHER" id="PTHR39087:SF2">
    <property type="entry name" value="UPF0104 MEMBRANE PROTEIN MJ1595"/>
    <property type="match status" value="1"/>
</dbReference>
<dbReference type="InParanoid" id="A0A0N0RFH9"/>
<evidence type="ECO:0000313" key="7">
    <source>
        <dbReference type="EMBL" id="GAP62900.1"/>
    </source>
</evidence>
<dbReference type="OrthoDB" id="144616at2"/>
<dbReference type="EMBL" id="BBZA01000089">
    <property type="protein sequence ID" value="GAP62900.1"/>
    <property type="molecule type" value="Genomic_DNA"/>
</dbReference>
<evidence type="ECO:0000256" key="6">
    <source>
        <dbReference type="SAM" id="Phobius"/>
    </source>
</evidence>
<feature type="transmembrane region" description="Helical" evidence="6">
    <location>
        <begin position="43"/>
        <end position="60"/>
    </location>
</feature>
<reference evidence="7 8" key="1">
    <citation type="journal article" date="2015" name="Genome Announc.">
        <title>Draft Genome Sequence of a Heterotrophic Facultative Anaerobic Thermophilic Bacterium, Ardenticatena maritima Strain 110ST.</title>
        <authorList>
            <person name="Kawaichi S."/>
            <person name="Yoshida T."/>
            <person name="Sako Y."/>
            <person name="Nakamura R."/>
        </authorList>
    </citation>
    <scope>NUCLEOTIDE SEQUENCE [LARGE SCALE GENOMIC DNA]</scope>
    <source>
        <strain evidence="7 8">110S</strain>
    </source>
</reference>
<evidence type="ECO:0000256" key="2">
    <source>
        <dbReference type="ARBA" id="ARBA00022475"/>
    </source>
</evidence>
<gene>
    <name evidence="7" type="ORF">ARMA_1323</name>
</gene>
<dbReference type="PANTHER" id="PTHR39087">
    <property type="entry name" value="UPF0104 MEMBRANE PROTEIN MJ1595"/>
    <property type="match status" value="1"/>
</dbReference>
<keyword evidence="3 6" id="KW-0812">Transmembrane</keyword>
<sequence length="333" mass="36442">MNQRRAFSMSALPIRPLVWGCLTGLLTWATIQGIPWADVWRAMRHAHLGWLVFALLSVLLNNGAKVWRWRALLGEEGPRLGWGILATGHLVGQLVNTFVPGRVGEIGRLYLVNSEQRGRAFVLGTIVLEKTIDLIAFGLIFGLSLVLAPLPTQFAPPSIQAFVIALVLGLGLAGAVIAHEPLARFVVWLVKMVPVRGRQRIASRLLAMLDSLQALRESRHAWQILLATVIVWFTMVLNNYAVLRALYLPFGFDAALITMLVLLVGTSILTVPGRIGVFEYLAMVGLGFFGAETVQGVTFGVLLHAVVILPPTIGALLLLAWYEAGQQKRVHAS</sequence>
<keyword evidence="4 6" id="KW-1133">Transmembrane helix</keyword>
<name>A0A0N0RFH9_9CHLR</name>
<dbReference type="STRING" id="872965.SE16_01545"/>
<comment type="caution">
    <text evidence="7">The sequence shown here is derived from an EMBL/GenBank/DDBJ whole genome shotgun (WGS) entry which is preliminary data.</text>
</comment>
<dbReference type="AlphaFoldDB" id="A0A0N0RFH9"/>
<dbReference type="Pfam" id="PF03706">
    <property type="entry name" value="LPG_synthase_TM"/>
    <property type="match status" value="1"/>
</dbReference>
<protein>
    <recommendedName>
        <fullName evidence="9">Flippase-like domain-containing protein</fullName>
    </recommendedName>
</protein>
<evidence type="ECO:0000313" key="8">
    <source>
        <dbReference type="Proteomes" id="UP000037784"/>
    </source>
</evidence>
<reference evidence="8" key="2">
    <citation type="submission" date="2015-08" db="EMBL/GenBank/DDBJ databases">
        <title>Draft Genome Sequence of a Heterotrophic Facultative Anaerobic Bacterium Ardenticatena maritima Strain 110S.</title>
        <authorList>
            <person name="Kawaichi S."/>
            <person name="Yoshida T."/>
            <person name="Sako Y."/>
            <person name="Nakamura R."/>
        </authorList>
    </citation>
    <scope>NUCLEOTIDE SEQUENCE [LARGE SCALE GENOMIC DNA]</scope>
    <source>
        <strain evidence="8">110S</strain>
    </source>
</reference>
<keyword evidence="2" id="KW-1003">Cell membrane</keyword>
<keyword evidence="5 6" id="KW-0472">Membrane</keyword>
<accession>A0A0N0RFH9</accession>
<dbReference type="GO" id="GO:0005886">
    <property type="term" value="C:plasma membrane"/>
    <property type="evidence" value="ECO:0007669"/>
    <property type="project" value="UniProtKB-SubCell"/>
</dbReference>
<keyword evidence="8" id="KW-1185">Reference proteome</keyword>
<dbReference type="InterPro" id="IPR022791">
    <property type="entry name" value="L-PG_synthase/AglD"/>
</dbReference>
<feature type="transmembrane region" description="Helical" evidence="6">
    <location>
        <begin position="221"/>
        <end position="240"/>
    </location>
</feature>
<dbReference type="Proteomes" id="UP000037784">
    <property type="component" value="Unassembled WGS sequence"/>
</dbReference>
<feature type="transmembrane region" description="Helical" evidence="6">
    <location>
        <begin position="120"/>
        <end position="147"/>
    </location>
</feature>
<evidence type="ECO:0000256" key="5">
    <source>
        <dbReference type="ARBA" id="ARBA00023136"/>
    </source>
</evidence>
<evidence type="ECO:0008006" key="9">
    <source>
        <dbReference type="Google" id="ProtNLM"/>
    </source>
</evidence>
<evidence type="ECO:0000256" key="1">
    <source>
        <dbReference type="ARBA" id="ARBA00004651"/>
    </source>
</evidence>
<evidence type="ECO:0000256" key="3">
    <source>
        <dbReference type="ARBA" id="ARBA00022692"/>
    </source>
</evidence>